<comment type="caution">
    <text evidence="1">The sequence shown here is derived from an EMBL/GenBank/DDBJ whole genome shotgun (WGS) entry which is preliminary data.</text>
</comment>
<protein>
    <submittedName>
        <fullName evidence="1">Uncharacterized protein</fullName>
    </submittedName>
</protein>
<reference evidence="1 2" key="1">
    <citation type="journal article" date="2015" name="Nature">
        <title>rRNA introns, odd ribosomes, and small enigmatic genomes across a large radiation of phyla.</title>
        <authorList>
            <person name="Brown C.T."/>
            <person name="Hug L.A."/>
            <person name="Thomas B.C."/>
            <person name="Sharon I."/>
            <person name="Castelle C.J."/>
            <person name="Singh A."/>
            <person name="Wilkins M.J."/>
            <person name="Williams K.H."/>
            <person name="Banfield J.F."/>
        </authorList>
    </citation>
    <scope>NUCLEOTIDE SEQUENCE [LARGE SCALE GENOMIC DNA]</scope>
</reference>
<sequence length="51" mass="5944">MNLGPCAICRKNIFFNQGGKVDLKKKINKNNAEIWQISKNRNFFHIDLPLI</sequence>
<dbReference type="EMBL" id="LBOK01000005">
    <property type="protein sequence ID" value="KKP37246.1"/>
    <property type="molecule type" value="Genomic_DNA"/>
</dbReference>
<organism evidence="1 2">
    <name type="scientific">Candidatus Roizmanbacteria bacterium GW2011_GWA2_32_13</name>
    <dbReference type="NCBI Taxonomy" id="1618475"/>
    <lineage>
        <taxon>Bacteria</taxon>
        <taxon>Candidatus Roizmaniibacteriota</taxon>
    </lineage>
</organism>
<accession>A0A0F9ZEH7</accession>
<name>A0A0F9ZEH7_9BACT</name>
<proteinExistence type="predicted"/>
<evidence type="ECO:0000313" key="1">
    <source>
        <dbReference type="EMBL" id="KKP37246.1"/>
    </source>
</evidence>
<gene>
    <name evidence="1" type="ORF">UR23_C0005G0026</name>
</gene>
<dbReference type="AlphaFoldDB" id="A0A0F9ZEH7"/>
<dbReference type="Proteomes" id="UP000034349">
    <property type="component" value="Unassembled WGS sequence"/>
</dbReference>
<evidence type="ECO:0000313" key="2">
    <source>
        <dbReference type="Proteomes" id="UP000034349"/>
    </source>
</evidence>